<dbReference type="InterPro" id="IPR041457">
    <property type="entry name" value="CxC2_KDZ-assoc"/>
</dbReference>
<organism evidence="3 4">
    <name type="scientific">Mycena albidolilacea</name>
    <dbReference type="NCBI Taxonomy" id="1033008"/>
    <lineage>
        <taxon>Eukaryota</taxon>
        <taxon>Fungi</taxon>
        <taxon>Dikarya</taxon>
        <taxon>Basidiomycota</taxon>
        <taxon>Agaricomycotina</taxon>
        <taxon>Agaricomycetes</taxon>
        <taxon>Agaricomycetidae</taxon>
        <taxon>Agaricales</taxon>
        <taxon>Marasmiineae</taxon>
        <taxon>Mycenaceae</taxon>
        <taxon>Mycena</taxon>
    </lineage>
</organism>
<sequence>MSHKRKIKPHSLVIAGTAASVSHRTQDNRRQRTRMSVVEQGAGVADATATDHFWADDLATNMARHSEDFSYQLGDTSLESQPDEPADDGINVVVVQSAGRNTKTVRCKIGFRIGTSIYWRTYAARDEVPQKITLGALVVHVWIPDENVRFANARARQFGVVWIKRASGKACTVRGVLWPHTFSTPHIFWRCVKWNGSNFVRGRRWLQELGLRVQLGHPPGVICPYRQAAAHDFVLYDLTGVHEMNVDFCGCPKDAQPDSPPEERRTQLLRACWWPATITAPNTCATFRALRHFQIINCLGKLSAYDFLRGLEMCTNHDGLDKPPDRRRPFMHIVRQWREVKRHKRAKRGHDEGGIAATKQGELAIPCRACPQPGWNLPPNWENINPFYRFIYIVFLAADANFRLGNRCVSSEASDPILGDGMLTRKKSPTAPDFEPCFLRTQSAVRGLRTTGVGGVTCSRHNMWRANGIGDLQVGERQCNIDFVVLSALMTFAMAWLVFSYDIACQYAIKFWERMAKMPEAMHLKLPPADVWWMVPNFHLPDHLTKCRSPFSFHWMRGAGMTNGEGIEQNWAFSNGAAPSTRLMGPGSRQATLEDVFGFHNYDRLLAMHRILPKRLAVAIKDGNQHRVAFDAFSTGLEEARPEQIKEWRAWVERWESTQHTTPEDSPFDMPEEVTSLRQIQLEIAMEEFVCTSEGVEIEREHTPSTFIIMGLHIEESQRRLEVSVRALRNPSPSQKLDFTKRRIALLKRIHKFRELQTVYMPSVRAVLTNVQKQMYDGGGDELPEVSRLFMPSEIADPRSRERVCAMGLPTLEARLREAEATEALESVRAGLRTRTMTNRYKLRNYTGQGLMTKGQGILRQINICIHIAKLRYRYSRAALVALRGHGDWEERLRMLNDDDIRGLNERALTAEEKAQNKQWADIGGAIIEGGITRAAGVASGEGSHTLSWIWYQVGAGEGENDKRLEEALRVEWCKALARSSRYTEEVMLLREEMRRTIAYGQTAAMQWDALAVAELPGASAEVTEGRCAYAAEQAATERARCTDLERRWTGLLMRADAYLEGRNLVDLAAPVTVEVDIADELDAEEEEARLEGEEEEEGALPEGQ</sequence>
<dbReference type="AlphaFoldDB" id="A0AAD7F0R4"/>
<protein>
    <recommendedName>
        <fullName evidence="2">CxC2-like cysteine cluster KDZ transposase-associated domain-containing protein</fullName>
    </recommendedName>
</protein>
<gene>
    <name evidence="3" type="ORF">DFH08DRAFT_953543</name>
</gene>
<proteinExistence type="predicted"/>
<evidence type="ECO:0000256" key="1">
    <source>
        <dbReference type="SAM" id="MobiDB-lite"/>
    </source>
</evidence>
<dbReference type="EMBL" id="JARIHO010000007">
    <property type="protein sequence ID" value="KAJ7358391.1"/>
    <property type="molecule type" value="Genomic_DNA"/>
</dbReference>
<dbReference type="Pfam" id="PF18803">
    <property type="entry name" value="CxC2"/>
    <property type="match status" value="1"/>
</dbReference>
<keyword evidence="4" id="KW-1185">Reference proteome</keyword>
<evidence type="ECO:0000313" key="3">
    <source>
        <dbReference type="EMBL" id="KAJ7358391.1"/>
    </source>
</evidence>
<name>A0AAD7F0R4_9AGAR</name>
<dbReference type="Proteomes" id="UP001218218">
    <property type="component" value="Unassembled WGS sequence"/>
</dbReference>
<feature type="region of interest" description="Disordered" evidence="1">
    <location>
        <begin position="1084"/>
        <end position="1105"/>
    </location>
</feature>
<evidence type="ECO:0000259" key="2">
    <source>
        <dbReference type="Pfam" id="PF18803"/>
    </source>
</evidence>
<reference evidence="3" key="1">
    <citation type="submission" date="2023-03" db="EMBL/GenBank/DDBJ databases">
        <title>Massive genome expansion in bonnet fungi (Mycena s.s.) driven by repeated elements and novel gene families across ecological guilds.</title>
        <authorList>
            <consortium name="Lawrence Berkeley National Laboratory"/>
            <person name="Harder C.B."/>
            <person name="Miyauchi S."/>
            <person name="Viragh M."/>
            <person name="Kuo A."/>
            <person name="Thoen E."/>
            <person name="Andreopoulos B."/>
            <person name="Lu D."/>
            <person name="Skrede I."/>
            <person name="Drula E."/>
            <person name="Henrissat B."/>
            <person name="Morin E."/>
            <person name="Kohler A."/>
            <person name="Barry K."/>
            <person name="LaButti K."/>
            <person name="Morin E."/>
            <person name="Salamov A."/>
            <person name="Lipzen A."/>
            <person name="Mereny Z."/>
            <person name="Hegedus B."/>
            <person name="Baldrian P."/>
            <person name="Stursova M."/>
            <person name="Weitz H."/>
            <person name="Taylor A."/>
            <person name="Grigoriev I.V."/>
            <person name="Nagy L.G."/>
            <person name="Martin F."/>
            <person name="Kauserud H."/>
        </authorList>
    </citation>
    <scope>NUCLEOTIDE SEQUENCE</scope>
    <source>
        <strain evidence="3">CBHHK002</strain>
    </source>
</reference>
<evidence type="ECO:0000313" key="4">
    <source>
        <dbReference type="Proteomes" id="UP001218218"/>
    </source>
</evidence>
<dbReference type="InterPro" id="IPR040521">
    <property type="entry name" value="KDZ"/>
</dbReference>
<accession>A0AAD7F0R4</accession>
<feature type="domain" description="CxC2-like cysteine cluster KDZ transposase-associated" evidence="2">
    <location>
        <begin position="206"/>
        <end position="317"/>
    </location>
</feature>
<dbReference type="Pfam" id="PF18758">
    <property type="entry name" value="KDZ"/>
    <property type="match status" value="1"/>
</dbReference>
<comment type="caution">
    <text evidence="3">The sequence shown here is derived from an EMBL/GenBank/DDBJ whole genome shotgun (WGS) entry which is preliminary data.</text>
</comment>